<name>A0A557PC10_9VIBR</name>
<comment type="subcellular location">
    <subcellularLocation>
        <location evidence="1">Cell membrane</location>
        <topology evidence="1">Multi-pass membrane protein</topology>
    </subcellularLocation>
</comment>
<keyword evidence="4 6" id="KW-1133">Transmembrane helix</keyword>
<evidence type="ECO:0000256" key="4">
    <source>
        <dbReference type="ARBA" id="ARBA00022989"/>
    </source>
</evidence>
<evidence type="ECO:0000256" key="5">
    <source>
        <dbReference type="ARBA" id="ARBA00023136"/>
    </source>
</evidence>
<dbReference type="Proteomes" id="UP000319828">
    <property type="component" value="Unassembled WGS sequence"/>
</dbReference>
<dbReference type="InterPro" id="IPR013525">
    <property type="entry name" value="ABC2_TM"/>
</dbReference>
<dbReference type="EMBL" id="VMKJ01000006">
    <property type="protein sequence ID" value="TVO38177.1"/>
    <property type="molecule type" value="Genomic_DNA"/>
</dbReference>
<dbReference type="AlphaFoldDB" id="A0A557PC10"/>
<feature type="transmembrane region" description="Helical" evidence="6">
    <location>
        <begin position="231"/>
        <end position="250"/>
    </location>
</feature>
<dbReference type="Gene3D" id="3.40.1710.10">
    <property type="entry name" value="abc type-2 transporter like domain"/>
    <property type="match status" value="1"/>
</dbReference>
<dbReference type="PANTHER" id="PTHR30294:SF46">
    <property type="entry name" value="ABC TRANSPORTER PERMEASE"/>
    <property type="match status" value="1"/>
</dbReference>
<sequence length="388" mass="43122">MSWWQVFRYEVKSIYTNSALLLTVFGGVVMYSFLYPLPYSQQLPREQSIVVINLDNTSTSRTLERMVDATPQVQITQHAYSLEEAKQLFNQGKVHGILLIPRHFARDLLLGESPTLAYAGDAAYFLIYGTVVEGLATAGGTLSAQAKVSRMVMSGENLVLAANQYAPIKLSMQPVFNPTNGYINYIVPAVFVLILHQTLLIAAGLLGGGLNQQRQAKKTGYWQDCSAFDMWSARALILLLTYIPLVMYYFGFSFEFYGISRLASISHLFALIIPFLLAVIGLGMVMGELIPRKELATLIVVLSSLPLVFCAGFVWPTSELPSVLKWVAQLAPSTPAINGFLRLNQMGASFEQVLPYVWQLWAQVAIYGGLALWLMQRKAKSTRVVVQQ</sequence>
<gene>
    <name evidence="8" type="ORF">FOF44_04865</name>
</gene>
<comment type="caution">
    <text evidence="8">The sequence shown here is derived from an EMBL/GenBank/DDBJ whole genome shotgun (WGS) entry which is preliminary data.</text>
</comment>
<keyword evidence="5 6" id="KW-0472">Membrane</keyword>
<dbReference type="InterPro" id="IPR051449">
    <property type="entry name" value="ABC-2_transporter_component"/>
</dbReference>
<evidence type="ECO:0000256" key="1">
    <source>
        <dbReference type="ARBA" id="ARBA00004651"/>
    </source>
</evidence>
<evidence type="ECO:0000256" key="3">
    <source>
        <dbReference type="ARBA" id="ARBA00022692"/>
    </source>
</evidence>
<feature type="transmembrane region" description="Helical" evidence="6">
    <location>
        <begin position="295"/>
        <end position="315"/>
    </location>
</feature>
<accession>A0A557PC10</accession>
<dbReference type="GO" id="GO:0005886">
    <property type="term" value="C:plasma membrane"/>
    <property type="evidence" value="ECO:0007669"/>
    <property type="project" value="UniProtKB-SubCell"/>
</dbReference>
<dbReference type="Pfam" id="PF12698">
    <property type="entry name" value="ABC2_membrane_3"/>
    <property type="match status" value="1"/>
</dbReference>
<dbReference type="PANTHER" id="PTHR30294">
    <property type="entry name" value="MEMBRANE COMPONENT OF ABC TRANSPORTER YHHJ-RELATED"/>
    <property type="match status" value="1"/>
</dbReference>
<reference evidence="8 9" key="1">
    <citation type="submission" date="2019-07" db="EMBL/GenBank/DDBJ databases">
        <title>The draft genome sequence of Vibrio algivorus M1486.</title>
        <authorList>
            <person name="Meng X."/>
        </authorList>
    </citation>
    <scope>NUCLEOTIDE SEQUENCE [LARGE SCALE GENOMIC DNA]</scope>
    <source>
        <strain evidence="8 9">M1486</strain>
    </source>
</reference>
<dbReference type="OrthoDB" id="9811522at2"/>
<evidence type="ECO:0000313" key="9">
    <source>
        <dbReference type="Proteomes" id="UP000319828"/>
    </source>
</evidence>
<dbReference type="GO" id="GO:0140359">
    <property type="term" value="F:ABC-type transporter activity"/>
    <property type="evidence" value="ECO:0007669"/>
    <property type="project" value="InterPro"/>
</dbReference>
<keyword evidence="2" id="KW-1003">Cell membrane</keyword>
<evidence type="ECO:0000259" key="7">
    <source>
        <dbReference type="Pfam" id="PF12698"/>
    </source>
</evidence>
<feature type="transmembrane region" description="Helical" evidence="6">
    <location>
        <begin position="262"/>
        <end position="283"/>
    </location>
</feature>
<feature type="transmembrane region" description="Helical" evidence="6">
    <location>
        <begin position="14"/>
        <end position="34"/>
    </location>
</feature>
<dbReference type="RefSeq" id="WP_144387629.1">
    <property type="nucleotide sequence ID" value="NZ_CANNCB010000005.1"/>
</dbReference>
<feature type="transmembrane region" description="Helical" evidence="6">
    <location>
        <begin position="356"/>
        <end position="375"/>
    </location>
</feature>
<proteinExistence type="predicted"/>
<organism evidence="8 9">
    <name type="scientific">Vibrio algivorus</name>
    <dbReference type="NCBI Taxonomy" id="1667024"/>
    <lineage>
        <taxon>Bacteria</taxon>
        <taxon>Pseudomonadati</taxon>
        <taxon>Pseudomonadota</taxon>
        <taxon>Gammaproteobacteria</taxon>
        <taxon>Vibrionales</taxon>
        <taxon>Vibrionaceae</taxon>
        <taxon>Vibrio</taxon>
    </lineage>
</organism>
<protein>
    <submittedName>
        <fullName evidence="8">ABC transporter permease</fullName>
    </submittedName>
</protein>
<evidence type="ECO:0000256" key="2">
    <source>
        <dbReference type="ARBA" id="ARBA00022475"/>
    </source>
</evidence>
<feature type="domain" description="ABC-2 type transporter transmembrane" evidence="7">
    <location>
        <begin position="20"/>
        <end position="373"/>
    </location>
</feature>
<evidence type="ECO:0000256" key="6">
    <source>
        <dbReference type="SAM" id="Phobius"/>
    </source>
</evidence>
<feature type="transmembrane region" description="Helical" evidence="6">
    <location>
        <begin position="182"/>
        <end position="210"/>
    </location>
</feature>
<evidence type="ECO:0000313" key="8">
    <source>
        <dbReference type="EMBL" id="TVO38177.1"/>
    </source>
</evidence>
<keyword evidence="3 6" id="KW-0812">Transmembrane</keyword>